<feature type="compositionally biased region" description="Low complexity" evidence="1">
    <location>
        <begin position="1"/>
        <end position="27"/>
    </location>
</feature>
<name>A0A423V017_STRGL</name>
<evidence type="ECO:0000256" key="1">
    <source>
        <dbReference type="SAM" id="MobiDB-lite"/>
    </source>
</evidence>
<feature type="non-terminal residue" evidence="2">
    <location>
        <position position="67"/>
    </location>
</feature>
<gene>
    <name evidence="2" type="ORF">D3105_13875</name>
</gene>
<sequence>MANTRTFSAASAATAASPAPAAAHPTARSVPARSLPAHPNRHRLRAVERDEVAAPADVAGFLPPGAT</sequence>
<comment type="caution">
    <text evidence="2">The sequence shown here is derived from an EMBL/GenBank/DDBJ whole genome shotgun (WGS) entry which is preliminary data.</text>
</comment>
<organism evidence="2 3">
    <name type="scientific">Streptomyces globisporus</name>
    <dbReference type="NCBI Taxonomy" id="1908"/>
    <lineage>
        <taxon>Bacteria</taxon>
        <taxon>Bacillati</taxon>
        <taxon>Actinomycetota</taxon>
        <taxon>Actinomycetes</taxon>
        <taxon>Kitasatosporales</taxon>
        <taxon>Streptomycetaceae</taxon>
        <taxon>Streptomyces</taxon>
    </lineage>
</organism>
<evidence type="ECO:0000313" key="3">
    <source>
        <dbReference type="Proteomes" id="UP000285596"/>
    </source>
</evidence>
<reference evidence="2 3" key="1">
    <citation type="submission" date="2018-08" db="EMBL/GenBank/DDBJ databases">
        <title>Streptomyces globisporus 1912-4Crt, whole genome shotgun sequence.</title>
        <authorList>
            <person name="Matselyukh B."/>
        </authorList>
    </citation>
    <scope>NUCLEOTIDE SEQUENCE [LARGE SCALE GENOMIC DNA]</scope>
    <source>
        <strain evidence="2 3">1912-4Crt</strain>
    </source>
</reference>
<evidence type="ECO:0000313" key="2">
    <source>
        <dbReference type="EMBL" id="ROV67930.1"/>
    </source>
</evidence>
<accession>A0A423V017</accession>
<dbReference type="EMBL" id="QWFA01000061">
    <property type="protein sequence ID" value="ROV67930.1"/>
    <property type="molecule type" value="Genomic_DNA"/>
</dbReference>
<feature type="region of interest" description="Disordered" evidence="1">
    <location>
        <begin position="1"/>
        <end position="40"/>
    </location>
</feature>
<protein>
    <submittedName>
        <fullName evidence="2">Winged helix family transcriptional regulator</fullName>
    </submittedName>
</protein>
<dbReference type="Proteomes" id="UP000285596">
    <property type="component" value="Unassembled WGS sequence"/>
</dbReference>
<proteinExistence type="predicted"/>
<dbReference type="AlphaFoldDB" id="A0A423V017"/>